<comment type="caution">
    <text evidence="2">The sequence shown here is derived from an EMBL/GenBank/DDBJ whole genome shotgun (WGS) entry which is preliminary data.</text>
</comment>
<sequence length="217" mass="23323">MVHSVRQTSVTLISQTRLVPGIAIAPRNPVSFTTSWHRQATLQAGKGAPKVLRLRKSILKAGLGIVISTGSALSIVTPAGAQPSPPATPKATSAATGKVVAGQNAAGAWKSWTWGFQHVGDCSMFEGATWTINDDGTAHFAGWVTSSDTNDTWRMRLVLLDGSGREIDTLIGGPPDAPEWFSLSLPDPRYRYHWGAWGSYRGSLFPAVQGMRMYSRC</sequence>
<name>A0ABP6CF93_9ACTN</name>
<protein>
    <recommendedName>
        <fullName evidence="1">DUF6294 domain-containing protein</fullName>
    </recommendedName>
</protein>
<evidence type="ECO:0000259" key="1">
    <source>
        <dbReference type="Pfam" id="PF19811"/>
    </source>
</evidence>
<proteinExistence type="predicted"/>
<dbReference type="Proteomes" id="UP001501509">
    <property type="component" value="Unassembled WGS sequence"/>
</dbReference>
<dbReference type="EMBL" id="BAAATD010000007">
    <property type="protein sequence ID" value="GAA2613644.1"/>
    <property type="molecule type" value="Genomic_DNA"/>
</dbReference>
<feature type="domain" description="DUF6294" evidence="1">
    <location>
        <begin position="129"/>
        <end position="217"/>
    </location>
</feature>
<evidence type="ECO:0000313" key="2">
    <source>
        <dbReference type="EMBL" id="GAA2613644.1"/>
    </source>
</evidence>
<gene>
    <name evidence="2" type="ORF">GCM10010411_55720</name>
</gene>
<keyword evidence="3" id="KW-1185">Reference proteome</keyword>
<dbReference type="InterPro" id="IPR046261">
    <property type="entry name" value="DUF6294"/>
</dbReference>
<dbReference type="Pfam" id="PF19811">
    <property type="entry name" value="DUF6294"/>
    <property type="match status" value="1"/>
</dbReference>
<accession>A0ABP6CF93</accession>
<reference evidence="3" key="1">
    <citation type="journal article" date="2019" name="Int. J. Syst. Evol. Microbiol.">
        <title>The Global Catalogue of Microorganisms (GCM) 10K type strain sequencing project: providing services to taxonomists for standard genome sequencing and annotation.</title>
        <authorList>
            <consortium name="The Broad Institute Genomics Platform"/>
            <consortium name="The Broad Institute Genome Sequencing Center for Infectious Disease"/>
            <person name="Wu L."/>
            <person name="Ma J."/>
        </authorList>
    </citation>
    <scope>NUCLEOTIDE SEQUENCE [LARGE SCALE GENOMIC DNA]</scope>
    <source>
        <strain evidence="3">JCM 6833</strain>
    </source>
</reference>
<organism evidence="2 3">
    <name type="scientific">Actinomadura fulvescens</name>
    <dbReference type="NCBI Taxonomy" id="46160"/>
    <lineage>
        <taxon>Bacteria</taxon>
        <taxon>Bacillati</taxon>
        <taxon>Actinomycetota</taxon>
        <taxon>Actinomycetes</taxon>
        <taxon>Streptosporangiales</taxon>
        <taxon>Thermomonosporaceae</taxon>
        <taxon>Actinomadura</taxon>
    </lineage>
</organism>
<evidence type="ECO:0000313" key="3">
    <source>
        <dbReference type="Proteomes" id="UP001501509"/>
    </source>
</evidence>